<evidence type="ECO:0000256" key="1">
    <source>
        <dbReference type="ARBA" id="ARBA00004651"/>
    </source>
</evidence>
<evidence type="ECO:0000256" key="6">
    <source>
        <dbReference type="SAM" id="Phobius"/>
    </source>
</evidence>
<dbReference type="InterPro" id="IPR002797">
    <property type="entry name" value="Polysacc_synth"/>
</dbReference>
<feature type="transmembrane region" description="Helical" evidence="6">
    <location>
        <begin position="462"/>
        <end position="481"/>
    </location>
</feature>
<dbReference type="Proteomes" id="UP000199580">
    <property type="component" value="Unassembled WGS sequence"/>
</dbReference>
<evidence type="ECO:0000256" key="4">
    <source>
        <dbReference type="ARBA" id="ARBA00022989"/>
    </source>
</evidence>
<feature type="transmembrane region" description="Helical" evidence="6">
    <location>
        <begin position="160"/>
        <end position="177"/>
    </location>
</feature>
<gene>
    <name evidence="7" type="ORF">SAMN04487935_1217</name>
</gene>
<feature type="transmembrane region" description="Helical" evidence="6">
    <location>
        <begin position="340"/>
        <end position="359"/>
    </location>
</feature>
<evidence type="ECO:0000256" key="3">
    <source>
        <dbReference type="ARBA" id="ARBA00022692"/>
    </source>
</evidence>
<dbReference type="PANTHER" id="PTHR30250">
    <property type="entry name" value="PST FAMILY PREDICTED COLANIC ACID TRANSPORTER"/>
    <property type="match status" value="1"/>
</dbReference>
<feature type="transmembrane region" description="Helical" evidence="6">
    <location>
        <begin position="437"/>
        <end position="456"/>
    </location>
</feature>
<feature type="transmembrane region" description="Helical" evidence="6">
    <location>
        <begin position="183"/>
        <end position="203"/>
    </location>
</feature>
<feature type="transmembrane region" description="Helical" evidence="6">
    <location>
        <begin position="247"/>
        <end position="272"/>
    </location>
</feature>
<dbReference type="EMBL" id="FNEZ01000002">
    <property type="protein sequence ID" value="SDJ61968.1"/>
    <property type="molecule type" value="Genomic_DNA"/>
</dbReference>
<dbReference type="RefSeq" id="WP_091392801.1">
    <property type="nucleotide sequence ID" value="NZ_BKAI01000003.1"/>
</dbReference>
<sequence length="501" mass="56048">MSQLKKGAFLSYITIILTNGIGLLLTPFMISKLGDSEYGLYTLIGSLIGYISVLDFGLNNTIIRFVAKYRAKQDRKSEENFLATSMLIYGVIAGIILIAGVALYMNIESVFEKLTAEELAKAKIMFAILILNLAITLPGGAFGAVCSAYEHFIFPRAVNIIKYVSRSMMIIGLLLYGGKSVSIVILDTVINIIVIAIDFYYVIKVLKVRFHLHHFNKPLIREIFSYSVWIFIFAIVGQFQWRAGQIILGVVSGTTAVAIYGVGIMLGTYYGAFSTAISGVFLPRATQMAVLDASRDELTSMMIRIGRFSLITLLMILGGFLLYGRQFVHLWIGDTYKNSWLIAIIIMFSYTLPLVQSFANSLLEAKSKFSFKAITYISLIVLGTAVGAYMIRFWGVIGLIVGSTSGWLLSQVIMNIYYYKVMHLDILRFFKELSSRLLPTFIVILALGYAVDFIPGANWFNLLIKISAFVCIFSLLMYKFGMNESELKIIKDSIPSFLRKK</sequence>
<dbReference type="Pfam" id="PF01943">
    <property type="entry name" value="Polysacc_synt"/>
    <property type="match status" value="1"/>
</dbReference>
<dbReference type="OrthoDB" id="5751261at2"/>
<dbReference type="STRING" id="1128970.SAMN04487935_1217"/>
<dbReference type="InterPro" id="IPR050833">
    <property type="entry name" value="Poly_Biosynth_Transport"/>
</dbReference>
<evidence type="ECO:0000313" key="8">
    <source>
        <dbReference type="Proteomes" id="UP000199580"/>
    </source>
</evidence>
<feature type="transmembrane region" description="Helical" evidence="6">
    <location>
        <begin position="371"/>
        <end position="391"/>
    </location>
</feature>
<feature type="transmembrane region" description="Helical" evidence="6">
    <location>
        <begin position="397"/>
        <end position="417"/>
    </location>
</feature>
<feature type="transmembrane region" description="Helical" evidence="6">
    <location>
        <begin position="308"/>
        <end position="328"/>
    </location>
</feature>
<dbReference type="AlphaFoldDB" id="A0A1G8V7B4"/>
<evidence type="ECO:0000256" key="5">
    <source>
        <dbReference type="ARBA" id="ARBA00023136"/>
    </source>
</evidence>
<feature type="transmembrane region" description="Helical" evidence="6">
    <location>
        <begin position="38"/>
        <end position="59"/>
    </location>
</feature>
<keyword evidence="8" id="KW-1185">Reference proteome</keyword>
<evidence type="ECO:0000256" key="2">
    <source>
        <dbReference type="ARBA" id="ARBA00022475"/>
    </source>
</evidence>
<proteinExistence type="predicted"/>
<protein>
    <submittedName>
        <fullName evidence="7">Membrane protein involved in the export of O-antigen and teichoic acid</fullName>
    </submittedName>
</protein>
<reference evidence="7 8" key="1">
    <citation type="submission" date="2016-10" db="EMBL/GenBank/DDBJ databases">
        <authorList>
            <person name="de Groot N.N."/>
        </authorList>
    </citation>
    <scope>NUCLEOTIDE SEQUENCE [LARGE SCALE GENOMIC DNA]</scope>
    <source>
        <strain evidence="7 8">CGMCC 1.10076</strain>
    </source>
</reference>
<feature type="transmembrane region" description="Helical" evidence="6">
    <location>
        <begin position="7"/>
        <end position="26"/>
    </location>
</feature>
<keyword evidence="2" id="KW-1003">Cell membrane</keyword>
<comment type="subcellular location">
    <subcellularLocation>
        <location evidence="1">Cell membrane</location>
        <topology evidence="1">Multi-pass membrane protein</topology>
    </subcellularLocation>
</comment>
<keyword evidence="4 6" id="KW-1133">Transmembrane helix</keyword>
<accession>A0A1G8V7B4</accession>
<feature type="transmembrane region" description="Helical" evidence="6">
    <location>
        <begin position="80"/>
        <end position="104"/>
    </location>
</feature>
<dbReference type="PANTHER" id="PTHR30250:SF26">
    <property type="entry name" value="PSMA PROTEIN"/>
    <property type="match status" value="1"/>
</dbReference>
<dbReference type="GO" id="GO:0005886">
    <property type="term" value="C:plasma membrane"/>
    <property type="evidence" value="ECO:0007669"/>
    <property type="project" value="UniProtKB-SubCell"/>
</dbReference>
<feature type="transmembrane region" description="Helical" evidence="6">
    <location>
        <begin position="124"/>
        <end position="148"/>
    </location>
</feature>
<feature type="transmembrane region" description="Helical" evidence="6">
    <location>
        <begin position="223"/>
        <end position="241"/>
    </location>
</feature>
<evidence type="ECO:0000313" key="7">
    <source>
        <dbReference type="EMBL" id="SDJ61968.1"/>
    </source>
</evidence>
<organism evidence="7 8">
    <name type="scientific">Flavobacterium noncentrifugens</name>
    <dbReference type="NCBI Taxonomy" id="1128970"/>
    <lineage>
        <taxon>Bacteria</taxon>
        <taxon>Pseudomonadati</taxon>
        <taxon>Bacteroidota</taxon>
        <taxon>Flavobacteriia</taxon>
        <taxon>Flavobacteriales</taxon>
        <taxon>Flavobacteriaceae</taxon>
        <taxon>Flavobacterium</taxon>
    </lineage>
</organism>
<keyword evidence="3 6" id="KW-0812">Transmembrane</keyword>
<name>A0A1G8V7B4_9FLAO</name>
<keyword evidence="5 6" id="KW-0472">Membrane</keyword>